<dbReference type="Gene3D" id="1.25.40.20">
    <property type="entry name" value="Ankyrin repeat-containing domain"/>
    <property type="match status" value="1"/>
</dbReference>
<feature type="repeat" description="ANK" evidence="3">
    <location>
        <begin position="397"/>
        <end position="429"/>
    </location>
</feature>
<dbReference type="PANTHER" id="PTHR24171">
    <property type="entry name" value="ANKYRIN REPEAT DOMAIN-CONTAINING PROTEIN 39-RELATED"/>
    <property type="match status" value="1"/>
</dbReference>
<keyword evidence="1" id="KW-0677">Repeat</keyword>
<dbReference type="PRINTS" id="PR01415">
    <property type="entry name" value="ANKYRIN"/>
</dbReference>
<dbReference type="InterPro" id="IPR011990">
    <property type="entry name" value="TPR-like_helical_dom_sf"/>
</dbReference>
<feature type="repeat" description="ANK" evidence="3">
    <location>
        <begin position="430"/>
        <end position="463"/>
    </location>
</feature>
<name>A0A1Q9D0B2_SYMMI</name>
<dbReference type="PROSITE" id="PS50297">
    <property type="entry name" value="ANK_REP_REGION"/>
    <property type="match status" value="2"/>
</dbReference>
<dbReference type="EMBL" id="LSRX01000805">
    <property type="protein sequence ID" value="OLP88601.1"/>
    <property type="molecule type" value="Genomic_DNA"/>
</dbReference>
<feature type="compositionally biased region" description="Basic and acidic residues" evidence="4">
    <location>
        <begin position="584"/>
        <end position="604"/>
    </location>
</feature>
<dbReference type="SUPFAM" id="SSF48452">
    <property type="entry name" value="TPR-like"/>
    <property type="match status" value="1"/>
</dbReference>
<protein>
    <submittedName>
        <fullName evidence="5">Ankyrin repeat domain-containing protein 17</fullName>
    </submittedName>
</protein>
<evidence type="ECO:0000256" key="2">
    <source>
        <dbReference type="ARBA" id="ARBA00023043"/>
    </source>
</evidence>
<comment type="caution">
    <text evidence="5">The sequence shown here is derived from an EMBL/GenBank/DDBJ whole genome shotgun (WGS) entry which is preliminary data.</text>
</comment>
<dbReference type="Gene3D" id="1.20.58.320">
    <property type="entry name" value="TPR-like"/>
    <property type="match status" value="1"/>
</dbReference>
<dbReference type="Gene3D" id="1.25.40.10">
    <property type="entry name" value="Tetratricopeptide repeat domain"/>
    <property type="match status" value="1"/>
</dbReference>
<keyword evidence="6" id="KW-1185">Reference proteome</keyword>
<dbReference type="InterPro" id="IPR010323">
    <property type="entry name" value="DUF924"/>
</dbReference>
<dbReference type="AlphaFoldDB" id="A0A1Q9D0B2"/>
<keyword evidence="2 3" id="KW-0040">ANK repeat</keyword>
<evidence type="ECO:0000313" key="5">
    <source>
        <dbReference type="EMBL" id="OLP88601.1"/>
    </source>
</evidence>
<organism evidence="5 6">
    <name type="scientific">Symbiodinium microadriaticum</name>
    <name type="common">Dinoflagellate</name>
    <name type="synonym">Zooxanthella microadriatica</name>
    <dbReference type="NCBI Taxonomy" id="2951"/>
    <lineage>
        <taxon>Eukaryota</taxon>
        <taxon>Sar</taxon>
        <taxon>Alveolata</taxon>
        <taxon>Dinophyceae</taxon>
        <taxon>Suessiales</taxon>
        <taxon>Symbiodiniaceae</taxon>
        <taxon>Symbiodinium</taxon>
    </lineage>
</organism>
<evidence type="ECO:0000313" key="6">
    <source>
        <dbReference type="Proteomes" id="UP000186817"/>
    </source>
</evidence>
<feature type="compositionally biased region" description="Basic and acidic residues" evidence="4">
    <location>
        <begin position="612"/>
        <end position="643"/>
    </location>
</feature>
<accession>A0A1Q9D0B2</accession>
<proteinExistence type="predicted"/>
<dbReference type="SMART" id="SM00248">
    <property type="entry name" value="ANK"/>
    <property type="match status" value="2"/>
</dbReference>
<dbReference type="OMA" id="VYQTFSY"/>
<dbReference type="Pfam" id="PF12796">
    <property type="entry name" value="Ank_2"/>
    <property type="match status" value="1"/>
</dbReference>
<evidence type="ECO:0000256" key="3">
    <source>
        <dbReference type="PROSITE-ProRule" id="PRU00023"/>
    </source>
</evidence>
<gene>
    <name evidence="5" type="primary">ANKRD17</name>
    <name evidence="5" type="ORF">AK812_SmicGene30061</name>
</gene>
<dbReference type="Pfam" id="PF06041">
    <property type="entry name" value="DUF924"/>
    <property type="match status" value="1"/>
</dbReference>
<sequence length="643" mass="73534">MLYKGVSQVTACCRLWMDRAWKLFRAERRTDSLSKGAELAKQRVHDMAAQKKKAMMVEDDQELDSAAPYRIVCEAGVASAAARLANRSRMHAQPNLESVLTFWFGDEVLHARERLSDTGYLRERTKMWYLSGSRYDEMARGFLPLVKQEHRFWQRKELWAKISESENLANLARVVLFDQIPRNACRGTPDAFRYDQYALEVSEKLVEDGYSDSCSAAELLCLVQPFSHSEVPGDASRVDMGIEILQKNMQRFEDGTSKVIFQAILSHDSHRTVLRRFGRYPHRNEVLGRVSTSEEQVWLASSDGSLHSKSFAHTDKGMYFMGMTFMNFKSGPVNQPWIEIRHPGKLRWSQGCAVLRLKVTLPETIKGAQDVDEGNVRGCEDALASGADVNWKDEDFFDYTALHLAAAAGHVEVCRLLLKRGAEVDPRSTSGETPLIMAARAQKSLELCDFLVSEGADLEAKTNYKKNPRSAKDYLDEYYKEMGVELTASSLRIGTVGDADPIIDGTFERKVDPNGENYSWFLIPEEIPPVMELTLDKDAAEVYQTFSYGTLLWPRLFNDDIPLGEGLFEADLTDMPPHLLQKFQEEQERSDQRSREERQRRQMMTEEEVAEETARMWNDEFARHGIPHRVDSTEDRRLENFQK</sequence>
<reference evidence="5 6" key="1">
    <citation type="submission" date="2016-02" db="EMBL/GenBank/DDBJ databases">
        <title>Genome analysis of coral dinoflagellate symbionts highlights evolutionary adaptations to a symbiotic lifestyle.</title>
        <authorList>
            <person name="Aranda M."/>
            <person name="Li Y."/>
            <person name="Liew Y.J."/>
            <person name="Baumgarten S."/>
            <person name="Simakov O."/>
            <person name="Wilson M."/>
            <person name="Piel J."/>
            <person name="Ashoor H."/>
            <person name="Bougouffa S."/>
            <person name="Bajic V.B."/>
            <person name="Ryu T."/>
            <person name="Ravasi T."/>
            <person name="Bayer T."/>
            <person name="Micklem G."/>
            <person name="Kim H."/>
            <person name="Bhak J."/>
            <person name="Lajeunesse T.C."/>
            <person name="Voolstra C.R."/>
        </authorList>
    </citation>
    <scope>NUCLEOTIDE SEQUENCE [LARGE SCALE GENOMIC DNA]</scope>
    <source>
        <strain evidence="5 6">CCMP2467</strain>
    </source>
</reference>
<dbReference type="SUPFAM" id="SSF48403">
    <property type="entry name" value="Ankyrin repeat"/>
    <property type="match status" value="1"/>
</dbReference>
<dbReference type="PROSITE" id="PS50088">
    <property type="entry name" value="ANK_REPEAT"/>
    <property type="match status" value="2"/>
</dbReference>
<dbReference type="InterPro" id="IPR002110">
    <property type="entry name" value="Ankyrin_rpt"/>
</dbReference>
<dbReference type="Proteomes" id="UP000186817">
    <property type="component" value="Unassembled WGS sequence"/>
</dbReference>
<evidence type="ECO:0000256" key="1">
    <source>
        <dbReference type="ARBA" id="ARBA00022737"/>
    </source>
</evidence>
<dbReference type="InterPro" id="IPR036770">
    <property type="entry name" value="Ankyrin_rpt-contain_sf"/>
</dbReference>
<feature type="region of interest" description="Disordered" evidence="4">
    <location>
        <begin position="584"/>
        <end position="643"/>
    </location>
</feature>
<dbReference type="OrthoDB" id="341259at2759"/>
<evidence type="ECO:0000256" key="4">
    <source>
        <dbReference type="SAM" id="MobiDB-lite"/>
    </source>
</evidence>